<proteinExistence type="predicted"/>
<dbReference type="AlphaFoldDB" id="A0A6P1YUG1"/>
<keyword evidence="1" id="KW-0614">Plasmid</keyword>
<dbReference type="KEGG" id="apra:G3A50_22135"/>
<reference evidence="1 2" key="1">
    <citation type="submission" date="2020-02" db="EMBL/GenBank/DDBJ databases">
        <authorList>
            <person name="Li G."/>
        </authorList>
    </citation>
    <scope>NUCLEOTIDE SEQUENCE [LARGE SCALE GENOMIC DNA]</scope>
    <source>
        <strain evidence="1 2">DSM 102029</strain>
        <plasmid evidence="2">plgm</plasmid>
    </source>
</reference>
<accession>A0A6P1YUG1</accession>
<keyword evidence="2" id="KW-1185">Reference proteome</keyword>
<gene>
    <name evidence="1" type="ORF">G3A50_22135</name>
</gene>
<geneLocation type="plasmid" evidence="2">
    <name>plgm</name>
</geneLocation>
<protein>
    <submittedName>
        <fullName evidence="1">Uncharacterized protein</fullName>
    </submittedName>
</protein>
<organism evidence="1 2">
    <name type="scientific">Ancylobacter pratisalsi</name>
    <dbReference type="NCBI Taxonomy" id="1745854"/>
    <lineage>
        <taxon>Bacteria</taxon>
        <taxon>Pseudomonadati</taxon>
        <taxon>Pseudomonadota</taxon>
        <taxon>Alphaproteobacteria</taxon>
        <taxon>Hyphomicrobiales</taxon>
        <taxon>Xanthobacteraceae</taxon>
        <taxon>Ancylobacter</taxon>
    </lineage>
</organism>
<evidence type="ECO:0000313" key="1">
    <source>
        <dbReference type="EMBL" id="QIB36520.1"/>
    </source>
</evidence>
<dbReference type="RefSeq" id="WP_163078289.1">
    <property type="nucleotide sequence ID" value="NZ_CP048631.1"/>
</dbReference>
<sequence length="51" mass="5766">MTDDPETELRRLWTQQGVPTEQQNRMIEQIKTKAQPGQNVGPFIIKATPSG</sequence>
<evidence type="ECO:0000313" key="2">
    <source>
        <dbReference type="Proteomes" id="UP000464751"/>
    </source>
</evidence>
<dbReference type="EMBL" id="CP048631">
    <property type="protein sequence ID" value="QIB36520.1"/>
    <property type="molecule type" value="Genomic_DNA"/>
</dbReference>
<name>A0A6P1YUG1_9HYPH</name>
<dbReference type="Proteomes" id="UP000464751">
    <property type="component" value="Plasmid pLGM"/>
</dbReference>